<evidence type="ECO:0000313" key="10">
    <source>
        <dbReference type="EMBL" id="MEJ1250083.1"/>
    </source>
</evidence>
<dbReference type="InterPro" id="IPR007627">
    <property type="entry name" value="RNA_pol_sigma70_r2"/>
</dbReference>
<evidence type="ECO:0000256" key="5">
    <source>
        <dbReference type="ARBA" id="ARBA00023163"/>
    </source>
</evidence>
<comment type="caution">
    <text evidence="10">The sequence shown here is derived from an EMBL/GenBank/DDBJ whole genome shotgun (WGS) entry which is preliminary data.</text>
</comment>
<feature type="domain" description="RNA polymerase sigma factor 70 region 4 type 2" evidence="9">
    <location>
        <begin position="133"/>
        <end position="181"/>
    </location>
</feature>
<name>A0AAW9R8H2_9GAMM</name>
<evidence type="ECO:0000256" key="6">
    <source>
        <dbReference type="RuleBase" id="RU000716"/>
    </source>
</evidence>
<dbReference type="Proteomes" id="UP001364472">
    <property type="component" value="Unassembled WGS sequence"/>
</dbReference>
<evidence type="ECO:0000256" key="7">
    <source>
        <dbReference type="SAM" id="Phobius"/>
    </source>
</evidence>
<dbReference type="Gene3D" id="1.10.1740.10">
    <property type="match status" value="1"/>
</dbReference>
<organism evidence="10 11">
    <name type="scientific">Denitratimonas tolerans</name>
    <dbReference type="NCBI Taxonomy" id="1338420"/>
    <lineage>
        <taxon>Bacteria</taxon>
        <taxon>Pseudomonadati</taxon>
        <taxon>Pseudomonadota</taxon>
        <taxon>Gammaproteobacteria</taxon>
        <taxon>Lysobacterales</taxon>
        <taxon>Lysobacteraceae</taxon>
        <taxon>Denitratimonas</taxon>
    </lineage>
</organism>
<dbReference type="AlphaFoldDB" id="A0AAW9R8H2"/>
<keyword evidence="4 6" id="KW-0238">DNA-binding</keyword>
<keyword evidence="7" id="KW-0472">Membrane</keyword>
<feature type="transmembrane region" description="Helical" evidence="7">
    <location>
        <begin position="265"/>
        <end position="288"/>
    </location>
</feature>
<keyword evidence="7" id="KW-1133">Transmembrane helix</keyword>
<dbReference type="GO" id="GO:0006352">
    <property type="term" value="P:DNA-templated transcription initiation"/>
    <property type="evidence" value="ECO:0007669"/>
    <property type="project" value="InterPro"/>
</dbReference>
<evidence type="ECO:0000256" key="2">
    <source>
        <dbReference type="ARBA" id="ARBA00023015"/>
    </source>
</evidence>
<comment type="similarity">
    <text evidence="1 6">Belongs to the sigma-70 factor family. ECF subfamily.</text>
</comment>
<feature type="domain" description="RNA polymerase sigma-70 region 2" evidence="8">
    <location>
        <begin position="33"/>
        <end position="95"/>
    </location>
</feature>
<dbReference type="InterPro" id="IPR039425">
    <property type="entry name" value="RNA_pol_sigma-70-like"/>
</dbReference>
<protein>
    <recommendedName>
        <fullName evidence="6">RNA polymerase sigma factor</fullName>
    </recommendedName>
</protein>
<feature type="transmembrane region" description="Helical" evidence="7">
    <location>
        <begin position="304"/>
        <end position="326"/>
    </location>
</feature>
<evidence type="ECO:0000256" key="3">
    <source>
        <dbReference type="ARBA" id="ARBA00023082"/>
    </source>
</evidence>
<dbReference type="RefSeq" id="WP_337335787.1">
    <property type="nucleotide sequence ID" value="NZ_JBBDHC010000015.1"/>
</dbReference>
<reference evidence="10 11" key="1">
    <citation type="journal article" date="2016" name="Antonie Van Leeuwenhoek">
        <title>Denitratimonas tolerans gen. nov., sp. nov., a denitrifying bacterium isolated from a bioreactor for tannery wastewater treatment.</title>
        <authorList>
            <person name="Han S.I."/>
            <person name="Kim J.O."/>
            <person name="Lee Y.R."/>
            <person name="Ekpeghere K.I."/>
            <person name="Koh S.C."/>
            <person name="Whang K.S."/>
        </authorList>
    </citation>
    <scope>NUCLEOTIDE SEQUENCE [LARGE SCALE GENOMIC DNA]</scope>
    <source>
        <strain evidence="10 11">KACC 17565</strain>
    </source>
</reference>
<evidence type="ECO:0000256" key="4">
    <source>
        <dbReference type="ARBA" id="ARBA00023125"/>
    </source>
</evidence>
<keyword evidence="2 6" id="KW-0805">Transcription regulation</keyword>
<dbReference type="InterPro" id="IPR014284">
    <property type="entry name" value="RNA_pol_sigma-70_dom"/>
</dbReference>
<dbReference type="PANTHER" id="PTHR43133">
    <property type="entry name" value="RNA POLYMERASE ECF-TYPE SIGMA FACTO"/>
    <property type="match status" value="1"/>
</dbReference>
<feature type="transmembrane region" description="Helical" evidence="7">
    <location>
        <begin position="382"/>
        <end position="402"/>
    </location>
</feature>
<dbReference type="GO" id="GO:0003677">
    <property type="term" value="F:DNA binding"/>
    <property type="evidence" value="ECO:0007669"/>
    <property type="project" value="UniProtKB-KW"/>
</dbReference>
<dbReference type="SUPFAM" id="SSF88659">
    <property type="entry name" value="Sigma3 and sigma4 domains of RNA polymerase sigma factors"/>
    <property type="match status" value="1"/>
</dbReference>
<dbReference type="SUPFAM" id="SSF88946">
    <property type="entry name" value="Sigma2 domain of RNA polymerase sigma factors"/>
    <property type="match status" value="1"/>
</dbReference>
<dbReference type="InterPro" id="IPR013249">
    <property type="entry name" value="RNA_pol_sigma70_r4_t2"/>
</dbReference>
<keyword evidence="7" id="KW-0812">Transmembrane</keyword>
<evidence type="ECO:0000256" key="1">
    <source>
        <dbReference type="ARBA" id="ARBA00010641"/>
    </source>
</evidence>
<keyword evidence="11" id="KW-1185">Reference proteome</keyword>
<evidence type="ECO:0000259" key="9">
    <source>
        <dbReference type="Pfam" id="PF08281"/>
    </source>
</evidence>
<evidence type="ECO:0000259" key="8">
    <source>
        <dbReference type="Pfam" id="PF04542"/>
    </source>
</evidence>
<gene>
    <name evidence="10" type="ORF">WB794_10420</name>
</gene>
<dbReference type="InterPro" id="IPR013324">
    <property type="entry name" value="RNA_pol_sigma_r3/r4-like"/>
</dbReference>
<sequence length="408" mass="43905">MNRAEALSLLIDEHLPAVQAGDSRAYGRIVTGCQNGITAIALAITRDVPASEDIAQEAFLSAWTHLPRLRNRSSFLPWLRQITRNLSHDHLRRRRNERRIDGDLDDILAVVADPAPDVPDSLARQQEEAIAADLIDELPEETREILLIYYREGQSSRQVAELLGMQDAAVRKRLSRARASLREDMLKRLGEFARATAPTIAFTALIVAGLSATQTATAAGVGAAGASLAGKLAAAKSGQITGLAGKLFGRTALAPVLARGGASRLMIGAIGGMVFALILGVATVFFGVRRHWVTSTDDQERRELAWFGATGLLVVLVFTSLMGAAVLSGSNLLPSLSLVGMMGLLGGMNLAWLPRILHRRHQREAARDPVTASFNRRAERRMAWAGLFIGVLAGASGLLFGWSSNPPM</sequence>
<evidence type="ECO:0000313" key="11">
    <source>
        <dbReference type="Proteomes" id="UP001364472"/>
    </source>
</evidence>
<proteinExistence type="inferred from homology"/>
<dbReference type="InterPro" id="IPR013325">
    <property type="entry name" value="RNA_pol_sigma_r2"/>
</dbReference>
<dbReference type="GO" id="GO:0016987">
    <property type="term" value="F:sigma factor activity"/>
    <property type="evidence" value="ECO:0007669"/>
    <property type="project" value="UniProtKB-KW"/>
</dbReference>
<keyword evidence="3 6" id="KW-0731">Sigma factor</keyword>
<accession>A0AAW9R8H2</accession>
<dbReference type="CDD" id="cd06171">
    <property type="entry name" value="Sigma70_r4"/>
    <property type="match status" value="1"/>
</dbReference>
<dbReference type="Pfam" id="PF04542">
    <property type="entry name" value="Sigma70_r2"/>
    <property type="match status" value="1"/>
</dbReference>
<dbReference type="PROSITE" id="PS01063">
    <property type="entry name" value="SIGMA70_ECF"/>
    <property type="match status" value="1"/>
</dbReference>
<dbReference type="NCBIfam" id="TIGR02937">
    <property type="entry name" value="sigma70-ECF"/>
    <property type="match status" value="1"/>
</dbReference>
<dbReference type="InterPro" id="IPR000838">
    <property type="entry name" value="RNA_pol_sigma70_ECF_CS"/>
</dbReference>
<dbReference type="InterPro" id="IPR036388">
    <property type="entry name" value="WH-like_DNA-bd_sf"/>
</dbReference>
<dbReference type="Pfam" id="PF08281">
    <property type="entry name" value="Sigma70_r4_2"/>
    <property type="match status" value="1"/>
</dbReference>
<dbReference type="EMBL" id="JBBDHC010000015">
    <property type="protein sequence ID" value="MEJ1250083.1"/>
    <property type="molecule type" value="Genomic_DNA"/>
</dbReference>
<dbReference type="Gene3D" id="1.10.10.10">
    <property type="entry name" value="Winged helix-like DNA-binding domain superfamily/Winged helix DNA-binding domain"/>
    <property type="match status" value="1"/>
</dbReference>
<feature type="transmembrane region" description="Helical" evidence="7">
    <location>
        <begin position="332"/>
        <end position="353"/>
    </location>
</feature>
<keyword evidence="5 6" id="KW-0804">Transcription</keyword>
<dbReference type="PANTHER" id="PTHR43133:SF25">
    <property type="entry name" value="RNA POLYMERASE SIGMA FACTOR RFAY-RELATED"/>
    <property type="match status" value="1"/>
</dbReference>